<dbReference type="GO" id="GO:0008270">
    <property type="term" value="F:zinc ion binding"/>
    <property type="evidence" value="ECO:0007669"/>
    <property type="project" value="UniProtKB-UniRule"/>
</dbReference>
<evidence type="ECO:0000256" key="2">
    <source>
        <dbReference type="ARBA" id="ARBA00022723"/>
    </source>
</evidence>
<evidence type="ECO:0000313" key="11">
    <source>
        <dbReference type="Proteomes" id="UP000182517"/>
    </source>
</evidence>
<dbReference type="NCBIfam" id="TIGR03838">
    <property type="entry name" value="queuosine_YadB"/>
    <property type="match status" value="1"/>
</dbReference>
<dbReference type="NCBIfam" id="NF004314">
    <property type="entry name" value="PRK05710.1-3"/>
    <property type="match status" value="1"/>
</dbReference>
<evidence type="ECO:0000313" key="10">
    <source>
        <dbReference type="EMBL" id="APG27834.1"/>
    </source>
</evidence>
<keyword evidence="1 7" id="KW-0436">Ligase</keyword>
<keyword evidence="11" id="KW-1185">Reference proteome</keyword>
<dbReference type="AlphaFoldDB" id="A0A1L3GPJ5"/>
<dbReference type="InterPro" id="IPR000924">
    <property type="entry name" value="Glu/Gln-tRNA-synth"/>
</dbReference>
<sequence>MVCSQDSPRVVGRFAPSPSGPLHFGSLVAAIGSYCLARQSGGSWLVRIEDLDAPRVVAGAADHILQTLEACGLEWDGPVLYQSRRTDRYQAALDRLQQSGLLFACGCSRKEVLASAPHVGEEGPVYAGVCRAGLPEGRRPRSLRIRVPQEQVCFVDGVFGAREQRLESVVGDFVLRRADGLFAYQLAVVVDDAESGVNQVVRGADLLASTPRQIFLQSCLGYSPPEYIHLPLALASDGEKISKRHGAAAIATAEGRAQALWRALRFLGQAVPEDLQRASASEVVAWGVKHFALQQVPTGSQVADG</sequence>
<accession>A0A1L3GPJ5</accession>
<comment type="similarity">
    <text evidence="7">Belongs to the class-I aminoacyl-tRNA synthetase family. GluQ subfamily.</text>
</comment>
<dbReference type="GO" id="GO:0005829">
    <property type="term" value="C:cytosol"/>
    <property type="evidence" value="ECO:0007669"/>
    <property type="project" value="TreeGrafter"/>
</dbReference>
<dbReference type="GO" id="GO:0006400">
    <property type="term" value="P:tRNA modification"/>
    <property type="evidence" value="ECO:0007669"/>
    <property type="project" value="InterPro"/>
</dbReference>
<dbReference type="InterPro" id="IPR049940">
    <property type="entry name" value="GluQ/Sye"/>
</dbReference>
<dbReference type="PANTHER" id="PTHR43311:SF1">
    <property type="entry name" value="GLUTAMYL-Q TRNA(ASP) SYNTHETASE"/>
    <property type="match status" value="1"/>
</dbReference>
<feature type="short sequence motif" description="'KMSKS' region" evidence="7">
    <location>
        <begin position="240"/>
        <end position="244"/>
    </location>
</feature>
<dbReference type="InterPro" id="IPR014729">
    <property type="entry name" value="Rossmann-like_a/b/a_fold"/>
</dbReference>
<organism evidence="10 11">
    <name type="scientific">Syntrophotalea acetylenivorans</name>
    <dbReference type="NCBI Taxonomy" id="1842532"/>
    <lineage>
        <taxon>Bacteria</taxon>
        <taxon>Pseudomonadati</taxon>
        <taxon>Thermodesulfobacteriota</taxon>
        <taxon>Desulfuromonadia</taxon>
        <taxon>Desulfuromonadales</taxon>
        <taxon>Syntrophotaleaceae</taxon>
        <taxon>Syntrophotalea</taxon>
    </lineage>
</organism>
<dbReference type="GO" id="GO:0004818">
    <property type="term" value="F:glutamate-tRNA ligase activity"/>
    <property type="evidence" value="ECO:0007669"/>
    <property type="project" value="TreeGrafter"/>
</dbReference>
<dbReference type="STRING" id="1842532.A7E78_08290"/>
<dbReference type="HAMAP" id="MF_01428">
    <property type="entry name" value="Glu_Q_tRNA_synth"/>
    <property type="match status" value="1"/>
</dbReference>
<feature type="binding site" evidence="7">
    <location>
        <position position="126"/>
    </location>
    <ligand>
        <name>Zn(2+)</name>
        <dbReference type="ChEBI" id="CHEBI:29105"/>
    </ligand>
</feature>
<reference evidence="10 11" key="1">
    <citation type="journal article" date="2017" name="Genome Announc.">
        <title>Complete Genome Sequences of Two Acetylene-Fermenting Pelobacter acetylenicus Strains.</title>
        <authorList>
            <person name="Sutton J.M."/>
            <person name="Baesman S.M."/>
            <person name="Fierst J.L."/>
            <person name="Poret-Peterson A.T."/>
            <person name="Oremland R.S."/>
            <person name="Dunlap D.S."/>
            <person name="Akob D.M."/>
        </authorList>
    </citation>
    <scope>NUCLEOTIDE SEQUENCE [LARGE SCALE GENOMIC DNA]</scope>
    <source>
        <strain evidence="10 11">SFB93</strain>
    </source>
</reference>
<protein>
    <recommendedName>
        <fullName evidence="7">Glutamyl-Q tRNA(Asp) synthetase</fullName>
        <shortName evidence="7">Glu-Q-RSs</shortName>
        <ecNumber evidence="7">6.1.1.-</ecNumber>
    </recommendedName>
</protein>
<evidence type="ECO:0000256" key="4">
    <source>
        <dbReference type="ARBA" id="ARBA00022833"/>
    </source>
</evidence>
<keyword evidence="8" id="KW-0648">Protein biosynthesis</keyword>
<dbReference type="Gene3D" id="3.40.50.620">
    <property type="entry name" value="HUPs"/>
    <property type="match status" value="1"/>
</dbReference>
<name>A0A1L3GPJ5_9BACT</name>
<evidence type="ECO:0000256" key="3">
    <source>
        <dbReference type="ARBA" id="ARBA00022741"/>
    </source>
</evidence>
<evidence type="ECO:0000256" key="1">
    <source>
        <dbReference type="ARBA" id="ARBA00022598"/>
    </source>
</evidence>
<dbReference type="Proteomes" id="UP000182517">
    <property type="component" value="Chromosome"/>
</dbReference>
<feature type="binding site" evidence="7">
    <location>
        <position position="105"/>
    </location>
    <ligand>
        <name>Zn(2+)</name>
        <dbReference type="ChEBI" id="CHEBI:29105"/>
    </ligand>
</feature>
<dbReference type="RefSeq" id="WP_072283799.1">
    <property type="nucleotide sequence ID" value="NZ_CP015519.1"/>
</dbReference>
<keyword evidence="6 7" id="KW-0030">Aminoacyl-tRNA synthetase</keyword>
<comment type="function">
    <text evidence="7">Catalyzes the tRNA-independent activation of glutamate in presence of ATP and the subsequent transfer of glutamate onto a tRNA(Asp). Glutamate is transferred on the 2-amino-5-(4,5-dihydroxy-2-cyclopenten-1-yl) moiety of the queuosine in the wobble position of the QUC anticodon.</text>
</comment>
<feature type="binding site" evidence="7">
    <location>
        <begin position="13"/>
        <end position="17"/>
    </location>
    <ligand>
        <name>L-glutamate</name>
        <dbReference type="ChEBI" id="CHEBI:29985"/>
    </ligand>
</feature>
<dbReference type="InterPro" id="IPR022380">
    <property type="entry name" value="Glu-Q_tRNA(Asp)_Synthase"/>
</dbReference>
<keyword evidence="3 7" id="KW-0547">Nucleotide-binding</keyword>
<feature type="binding site" evidence="7">
    <location>
        <position position="184"/>
    </location>
    <ligand>
        <name>L-glutamate</name>
        <dbReference type="ChEBI" id="CHEBI:29985"/>
    </ligand>
</feature>
<evidence type="ECO:0000256" key="6">
    <source>
        <dbReference type="ARBA" id="ARBA00023146"/>
    </source>
</evidence>
<evidence type="ECO:0000256" key="7">
    <source>
        <dbReference type="HAMAP-Rule" id="MF_01428"/>
    </source>
</evidence>
<evidence type="ECO:0000256" key="5">
    <source>
        <dbReference type="ARBA" id="ARBA00022840"/>
    </source>
</evidence>
<evidence type="ECO:0000259" key="9">
    <source>
        <dbReference type="Pfam" id="PF00749"/>
    </source>
</evidence>
<dbReference type="KEGG" id="pef:A7E78_08290"/>
<evidence type="ECO:0000256" key="8">
    <source>
        <dbReference type="RuleBase" id="RU363037"/>
    </source>
</evidence>
<keyword evidence="5 7" id="KW-0067">ATP-binding</keyword>
<dbReference type="PRINTS" id="PR00987">
    <property type="entry name" value="TRNASYNTHGLU"/>
</dbReference>
<feature type="binding site" evidence="7">
    <location>
        <position position="130"/>
    </location>
    <ligand>
        <name>Zn(2+)</name>
        <dbReference type="ChEBI" id="CHEBI:29105"/>
    </ligand>
</feature>
<dbReference type="Pfam" id="PF00749">
    <property type="entry name" value="tRNA-synt_1c"/>
    <property type="match status" value="1"/>
</dbReference>
<feature type="binding site" evidence="7">
    <location>
        <position position="49"/>
    </location>
    <ligand>
        <name>L-glutamate</name>
        <dbReference type="ChEBI" id="CHEBI:29985"/>
    </ligand>
</feature>
<dbReference type="SUPFAM" id="SSF52374">
    <property type="entry name" value="Nucleotidylyl transferase"/>
    <property type="match status" value="1"/>
</dbReference>
<dbReference type="EC" id="6.1.1.-" evidence="7"/>
<feature type="short sequence motif" description="'HIGH' region" evidence="7">
    <location>
        <begin position="16"/>
        <end position="26"/>
    </location>
</feature>
<dbReference type="PANTHER" id="PTHR43311">
    <property type="entry name" value="GLUTAMATE--TRNA LIGASE"/>
    <property type="match status" value="1"/>
</dbReference>
<dbReference type="EMBL" id="CP015519">
    <property type="protein sequence ID" value="APG27834.1"/>
    <property type="molecule type" value="Genomic_DNA"/>
</dbReference>
<dbReference type="GO" id="GO:0005524">
    <property type="term" value="F:ATP binding"/>
    <property type="evidence" value="ECO:0007669"/>
    <property type="project" value="UniProtKB-KW"/>
</dbReference>
<keyword evidence="2 7" id="KW-0479">Metal-binding</keyword>
<feature type="domain" description="Glutamyl/glutaminyl-tRNA synthetase class Ib catalytic" evidence="9">
    <location>
        <begin position="10"/>
        <end position="266"/>
    </location>
</feature>
<dbReference type="OrthoDB" id="9807503at2"/>
<gene>
    <name evidence="7" type="primary">gluQ</name>
    <name evidence="10" type="ORF">A7E78_08290</name>
</gene>
<feature type="binding site" evidence="7">
    <location>
        <position position="107"/>
    </location>
    <ligand>
        <name>Zn(2+)</name>
        <dbReference type="ChEBI" id="CHEBI:29105"/>
    </ligand>
</feature>
<dbReference type="GO" id="GO:0006424">
    <property type="term" value="P:glutamyl-tRNA aminoacylation"/>
    <property type="evidence" value="ECO:0007669"/>
    <property type="project" value="InterPro"/>
</dbReference>
<dbReference type="InterPro" id="IPR020058">
    <property type="entry name" value="Glu/Gln-tRNA-synth_Ib_cat-dom"/>
</dbReference>
<comment type="cofactor">
    <cofactor evidence="7">
        <name>Zn(2+)</name>
        <dbReference type="ChEBI" id="CHEBI:29105"/>
    </cofactor>
    <text evidence="7">Binds 1 zinc ion per subunit.</text>
</comment>
<feature type="binding site" evidence="7">
    <location>
        <position position="202"/>
    </location>
    <ligand>
        <name>L-glutamate</name>
        <dbReference type="ChEBI" id="CHEBI:29985"/>
    </ligand>
</feature>
<keyword evidence="4 7" id="KW-0862">Zinc</keyword>
<proteinExistence type="inferred from homology"/>
<feature type="binding site" evidence="7">
    <location>
        <position position="243"/>
    </location>
    <ligand>
        <name>ATP</name>
        <dbReference type="ChEBI" id="CHEBI:30616"/>
    </ligand>
</feature>
<dbReference type="FunFam" id="3.40.50.620:FF:000093">
    <property type="entry name" value="Glutamyl-Q tRNA(Asp) synthetase"/>
    <property type="match status" value="1"/>
</dbReference>